<evidence type="ECO:0000313" key="3">
    <source>
        <dbReference type="Proteomes" id="UP001152798"/>
    </source>
</evidence>
<gene>
    <name evidence="2" type="ORF">NEZAVI_LOCUS3517</name>
</gene>
<dbReference type="Proteomes" id="UP001152798">
    <property type="component" value="Chromosome 2"/>
</dbReference>
<proteinExistence type="predicted"/>
<dbReference type="AlphaFoldDB" id="A0A9P0H430"/>
<accession>A0A9P0H430</accession>
<evidence type="ECO:0000256" key="1">
    <source>
        <dbReference type="SAM" id="MobiDB-lite"/>
    </source>
</evidence>
<dbReference type="OrthoDB" id="6630252at2759"/>
<name>A0A9P0H430_NEZVI</name>
<evidence type="ECO:0000313" key="2">
    <source>
        <dbReference type="EMBL" id="CAH1392747.1"/>
    </source>
</evidence>
<feature type="region of interest" description="Disordered" evidence="1">
    <location>
        <begin position="1"/>
        <end position="41"/>
    </location>
</feature>
<keyword evidence="3" id="KW-1185">Reference proteome</keyword>
<reference evidence="2" key="1">
    <citation type="submission" date="2022-01" db="EMBL/GenBank/DDBJ databases">
        <authorList>
            <person name="King R."/>
        </authorList>
    </citation>
    <scope>NUCLEOTIDE SEQUENCE</scope>
</reference>
<dbReference type="EMBL" id="OV725078">
    <property type="protein sequence ID" value="CAH1392747.1"/>
    <property type="molecule type" value="Genomic_DNA"/>
</dbReference>
<protein>
    <submittedName>
        <fullName evidence="2">Uncharacterized protein</fullName>
    </submittedName>
</protein>
<organism evidence="2 3">
    <name type="scientific">Nezara viridula</name>
    <name type="common">Southern green stink bug</name>
    <name type="synonym">Cimex viridulus</name>
    <dbReference type="NCBI Taxonomy" id="85310"/>
    <lineage>
        <taxon>Eukaryota</taxon>
        <taxon>Metazoa</taxon>
        <taxon>Ecdysozoa</taxon>
        <taxon>Arthropoda</taxon>
        <taxon>Hexapoda</taxon>
        <taxon>Insecta</taxon>
        <taxon>Pterygota</taxon>
        <taxon>Neoptera</taxon>
        <taxon>Paraneoptera</taxon>
        <taxon>Hemiptera</taxon>
        <taxon>Heteroptera</taxon>
        <taxon>Panheteroptera</taxon>
        <taxon>Pentatomomorpha</taxon>
        <taxon>Pentatomoidea</taxon>
        <taxon>Pentatomidae</taxon>
        <taxon>Pentatominae</taxon>
        <taxon>Nezara</taxon>
    </lineage>
</organism>
<sequence length="155" mass="17368">MLQESRVEEHCDEEQPLTSFSSLGVFEPPNKKRKKGQGTSAKQDELLQVACNFLKSKQKPPPLDDCDLIGNLWAVKLRAMSPLDRKTVEKKVNDFIAEVDIERLSVNPLCIDIPRQTQRTISGSSTVSASSMTNILCQEDSIECVATFFSNYNDD</sequence>